<reference evidence="1 2" key="1">
    <citation type="journal article" date="2016" name="BMC Genomics">
        <title>Comparative genomics reveals Cyclospora cayetanensis possesses coccidia-like metabolism and invasion components but unique surface antigens.</title>
        <authorList>
            <person name="Liu S."/>
            <person name="Wang L."/>
            <person name="Zheng H."/>
            <person name="Xu Z."/>
            <person name="Roellig D.M."/>
            <person name="Li N."/>
            <person name="Frace M.A."/>
            <person name="Tang K."/>
            <person name="Arrowood M.J."/>
            <person name="Moss D.M."/>
            <person name="Zhang L."/>
            <person name="Feng Y."/>
            <person name="Xiao L."/>
        </authorList>
    </citation>
    <scope>NUCLEOTIDE SEQUENCE [LARGE SCALE GENOMIC DNA]</scope>
    <source>
        <strain evidence="1 2">CHN_HEN01</strain>
    </source>
</reference>
<name>A0A1D3D502_9EIME</name>
<gene>
    <name evidence="1" type="ORF">cyc_08386</name>
</gene>
<accession>A0A1D3D502</accession>
<evidence type="ECO:0000313" key="2">
    <source>
        <dbReference type="Proteomes" id="UP000095192"/>
    </source>
</evidence>
<dbReference type="AlphaFoldDB" id="A0A1D3D502"/>
<evidence type="ECO:0000313" key="1">
    <source>
        <dbReference type="EMBL" id="OEH78532.1"/>
    </source>
</evidence>
<dbReference type="EMBL" id="JROU02000700">
    <property type="protein sequence ID" value="OEH78532.1"/>
    <property type="molecule type" value="Genomic_DNA"/>
</dbReference>
<dbReference type="Proteomes" id="UP000095192">
    <property type="component" value="Unassembled WGS sequence"/>
</dbReference>
<protein>
    <submittedName>
        <fullName evidence="1">Uncharacterized protein</fullName>
    </submittedName>
</protein>
<dbReference type="VEuPathDB" id="ToxoDB:cyc_08386"/>
<proteinExistence type="predicted"/>
<comment type="caution">
    <text evidence="1">The sequence shown here is derived from an EMBL/GenBank/DDBJ whole genome shotgun (WGS) entry which is preliminary data.</text>
</comment>
<keyword evidence="2" id="KW-1185">Reference proteome</keyword>
<sequence length="167" mass="18245">MPMEAKRCSAPLEWLANKVFRCANASSSFWRRLRDAEKSSMTTAEQFATASAAAIPIAVTERQPVRKNNGEMQLSPRAKTAAAVLAARYEKLTSEKTKSPCNKGTDTKGFAKGISSGGEFKLMRCRNAWARKGADNACIEAAPQQRIKKASVYIHVCAFVATEETLP</sequence>
<organism evidence="1 2">
    <name type="scientific">Cyclospora cayetanensis</name>
    <dbReference type="NCBI Taxonomy" id="88456"/>
    <lineage>
        <taxon>Eukaryota</taxon>
        <taxon>Sar</taxon>
        <taxon>Alveolata</taxon>
        <taxon>Apicomplexa</taxon>
        <taxon>Conoidasida</taxon>
        <taxon>Coccidia</taxon>
        <taxon>Eucoccidiorida</taxon>
        <taxon>Eimeriorina</taxon>
        <taxon>Eimeriidae</taxon>
        <taxon>Cyclospora</taxon>
    </lineage>
</organism>
<dbReference type="InParanoid" id="A0A1D3D502"/>